<reference evidence="1" key="1">
    <citation type="submission" date="2023-03" db="EMBL/GenBank/DDBJ databases">
        <title>Actinoallomurus iriomotensis NBRC 103681.</title>
        <authorList>
            <person name="Ichikawa N."/>
            <person name="Sato H."/>
            <person name="Tonouchi N."/>
        </authorList>
    </citation>
    <scope>NUCLEOTIDE SEQUENCE</scope>
    <source>
        <strain evidence="1">NBRC 103681</strain>
    </source>
</reference>
<dbReference type="RefSeq" id="WP_285621675.1">
    <property type="nucleotide sequence ID" value="NZ_BSTJ01000003.1"/>
</dbReference>
<gene>
    <name evidence="1" type="ORF">Airi01_033900</name>
</gene>
<dbReference type="EMBL" id="BSTJ01000003">
    <property type="protein sequence ID" value="GLY75123.1"/>
    <property type="molecule type" value="Genomic_DNA"/>
</dbReference>
<accession>A0A9W6RG41</accession>
<sequence>MPGRGVRCLAYGAGAGRLLTLGGYGGGASGASATGPSKAQAAWADRFRTAASDAVTGVRHDLRPALQASTGHTATS</sequence>
<name>A0A9W6RG41_9ACTN</name>
<organism evidence="1 2">
    <name type="scientific">Actinoallomurus iriomotensis</name>
    <dbReference type="NCBI Taxonomy" id="478107"/>
    <lineage>
        <taxon>Bacteria</taxon>
        <taxon>Bacillati</taxon>
        <taxon>Actinomycetota</taxon>
        <taxon>Actinomycetes</taxon>
        <taxon>Streptosporangiales</taxon>
        <taxon>Thermomonosporaceae</taxon>
        <taxon>Actinoallomurus</taxon>
    </lineage>
</organism>
<evidence type="ECO:0000313" key="1">
    <source>
        <dbReference type="EMBL" id="GLY75123.1"/>
    </source>
</evidence>
<proteinExistence type="predicted"/>
<protein>
    <submittedName>
        <fullName evidence="1">Uncharacterized protein</fullName>
    </submittedName>
</protein>
<dbReference type="AlphaFoldDB" id="A0A9W6RG41"/>
<dbReference type="Proteomes" id="UP001165135">
    <property type="component" value="Unassembled WGS sequence"/>
</dbReference>
<comment type="caution">
    <text evidence="1">The sequence shown here is derived from an EMBL/GenBank/DDBJ whole genome shotgun (WGS) entry which is preliminary data.</text>
</comment>
<evidence type="ECO:0000313" key="2">
    <source>
        <dbReference type="Proteomes" id="UP001165135"/>
    </source>
</evidence>